<accession>A0A1H0V208</accession>
<dbReference type="AlphaFoldDB" id="A0A1H0V208"/>
<protein>
    <submittedName>
        <fullName evidence="2">Uncharacterized protein</fullName>
    </submittedName>
</protein>
<proteinExistence type="predicted"/>
<keyword evidence="1" id="KW-0472">Membrane</keyword>
<evidence type="ECO:0000256" key="1">
    <source>
        <dbReference type="SAM" id="Phobius"/>
    </source>
</evidence>
<keyword evidence="1" id="KW-0812">Transmembrane</keyword>
<feature type="transmembrane region" description="Helical" evidence="1">
    <location>
        <begin position="132"/>
        <end position="157"/>
    </location>
</feature>
<name>A0A1H0V208_SELRU</name>
<keyword evidence="1" id="KW-1133">Transmembrane helix</keyword>
<organism evidence="2 3">
    <name type="scientific">Selenomonas ruminantium</name>
    <dbReference type="NCBI Taxonomy" id="971"/>
    <lineage>
        <taxon>Bacteria</taxon>
        <taxon>Bacillati</taxon>
        <taxon>Bacillota</taxon>
        <taxon>Negativicutes</taxon>
        <taxon>Selenomonadales</taxon>
        <taxon>Selenomonadaceae</taxon>
        <taxon>Selenomonas</taxon>
    </lineage>
</organism>
<dbReference type="EMBL" id="FNJQ01000043">
    <property type="protein sequence ID" value="SDP72384.1"/>
    <property type="molecule type" value="Genomic_DNA"/>
</dbReference>
<dbReference type="Proteomes" id="UP000182412">
    <property type="component" value="Unassembled WGS sequence"/>
</dbReference>
<feature type="transmembrane region" description="Helical" evidence="1">
    <location>
        <begin position="87"/>
        <end position="106"/>
    </location>
</feature>
<evidence type="ECO:0000313" key="3">
    <source>
        <dbReference type="Proteomes" id="UP000182412"/>
    </source>
</evidence>
<dbReference type="OrthoDB" id="1669192at2"/>
<sequence>MLMVQCYAFFWLLSNGSSMKIIMERLGADADDARQKEKRDEIESLGNFFSGETITRMMLGIGVLLLVFDCVGFFLTYQYVQLRPWQLGIFFLAIAALLVDVGRNIYRYRELKAEDADVAAILTESFDDVKSVWNYVTMAAVSGKLLLAVLLVLWTVFR</sequence>
<dbReference type="RefSeq" id="WP_074573423.1">
    <property type="nucleotide sequence ID" value="NZ_FNJQ01000043.1"/>
</dbReference>
<reference evidence="2 3" key="1">
    <citation type="submission" date="2016-10" db="EMBL/GenBank/DDBJ databases">
        <authorList>
            <person name="de Groot N.N."/>
        </authorList>
    </citation>
    <scope>NUCLEOTIDE SEQUENCE [LARGE SCALE GENOMIC DNA]</scope>
    <source>
        <strain evidence="2 3">S137</strain>
    </source>
</reference>
<gene>
    <name evidence="2" type="ORF">SAMN05216366_1437</name>
</gene>
<evidence type="ECO:0000313" key="2">
    <source>
        <dbReference type="EMBL" id="SDP72384.1"/>
    </source>
</evidence>
<feature type="transmembrane region" description="Helical" evidence="1">
    <location>
        <begin position="54"/>
        <end position="75"/>
    </location>
</feature>